<reference evidence="1" key="2">
    <citation type="submission" date="2023-05" db="EMBL/GenBank/DDBJ databases">
        <authorList>
            <person name="Fouks B."/>
        </authorList>
    </citation>
    <scope>NUCLEOTIDE SEQUENCE</scope>
    <source>
        <strain evidence="1">Stay&amp;Tobe</strain>
        <tissue evidence="1">Testes</tissue>
    </source>
</reference>
<dbReference type="EMBL" id="JASPKZ010002309">
    <property type="protein sequence ID" value="KAJ9595856.1"/>
    <property type="molecule type" value="Genomic_DNA"/>
</dbReference>
<sequence length="57" mass="6809">YHNFDSAVHLNLRKYRNKWKSHARDLWADPSNVGLRPSFLFIRSTNVNLLKQVKNKN</sequence>
<proteinExistence type="predicted"/>
<feature type="non-terminal residue" evidence="1">
    <location>
        <position position="1"/>
    </location>
</feature>
<dbReference type="Proteomes" id="UP001233999">
    <property type="component" value="Unassembled WGS sequence"/>
</dbReference>
<gene>
    <name evidence="1" type="ORF">L9F63_012958</name>
</gene>
<evidence type="ECO:0000313" key="1">
    <source>
        <dbReference type="EMBL" id="KAJ9595856.1"/>
    </source>
</evidence>
<reference evidence="1" key="1">
    <citation type="journal article" date="2023" name="IScience">
        <title>Live-bearing cockroach genome reveals convergent evolutionary mechanisms linked to viviparity in insects and beyond.</title>
        <authorList>
            <person name="Fouks B."/>
            <person name="Harrison M.C."/>
            <person name="Mikhailova A.A."/>
            <person name="Marchal E."/>
            <person name="English S."/>
            <person name="Carruthers M."/>
            <person name="Jennings E.C."/>
            <person name="Chiamaka E.L."/>
            <person name="Frigard R.A."/>
            <person name="Pippel M."/>
            <person name="Attardo G.M."/>
            <person name="Benoit J.B."/>
            <person name="Bornberg-Bauer E."/>
            <person name="Tobe S.S."/>
        </authorList>
    </citation>
    <scope>NUCLEOTIDE SEQUENCE</scope>
    <source>
        <strain evidence="1">Stay&amp;Tobe</strain>
    </source>
</reference>
<organism evidence="1 2">
    <name type="scientific">Diploptera punctata</name>
    <name type="common">Pacific beetle cockroach</name>
    <dbReference type="NCBI Taxonomy" id="6984"/>
    <lineage>
        <taxon>Eukaryota</taxon>
        <taxon>Metazoa</taxon>
        <taxon>Ecdysozoa</taxon>
        <taxon>Arthropoda</taxon>
        <taxon>Hexapoda</taxon>
        <taxon>Insecta</taxon>
        <taxon>Pterygota</taxon>
        <taxon>Neoptera</taxon>
        <taxon>Polyneoptera</taxon>
        <taxon>Dictyoptera</taxon>
        <taxon>Blattodea</taxon>
        <taxon>Blaberoidea</taxon>
        <taxon>Blaberidae</taxon>
        <taxon>Diplopterinae</taxon>
        <taxon>Diploptera</taxon>
    </lineage>
</organism>
<protein>
    <submittedName>
        <fullName evidence="1">Uncharacterized protein</fullName>
    </submittedName>
</protein>
<feature type="non-terminal residue" evidence="1">
    <location>
        <position position="57"/>
    </location>
</feature>
<keyword evidence="2" id="KW-1185">Reference proteome</keyword>
<comment type="caution">
    <text evidence="1">The sequence shown here is derived from an EMBL/GenBank/DDBJ whole genome shotgun (WGS) entry which is preliminary data.</text>
</comment>
<accession>A0AAD8EMR6</accession>
<evidence type="ECO:0000313" key="2">
    <source>
        <dbReference type="Proteomes" id="UP001233999"/>
    </source>
</evidence>
<name>A0AAD8EMR6_DIPPU</name>
<dbReference type="AlphaFoldDB" id="A0AAD8EMR6"/>